<name>A0A2H0R5M6_9BACT</name>
<accession>A0A2H0R5M6</accession>
<dbReference type="Proteomes" id="UP000230208">
    <property type="component" value="Unassembled WGS sequence"/>
</dbReference>
<dbReference type="AlphaFoldDB" id="A0A2H0R5M6"/>
<protein>
    <recommendedName>
        <fullName evidence="3">DUF218 domain-containing protein</fullName>
    </recommendedName>
</protein>
<evidence type="ECO:0000313" key="1">
    <source>
        <dbReference type="EMBL" id="PIR41829.1"/>
    </source>
</evidence>
<dbReference type="EMBL" id="PCXP01000019">
    <property type="protein sequence ID" value="PIR41829.1"/>
    <property type="molecule type" value="Genomic_DNA"/>
</dbReference>
<sequence>MAKIAVVIHACGFESEYEICETFKIRIREAKSIAEEIGASMFIITGGVRYQKESKLLLAHYAGIYLKSLFPQNKSPYPILYAIHCYNSSTDTKNVLKICKREEVERIIIVTSEWHSEVVRQMYNYFNDNPNLTVKFAISDKGESAGIKTLFKYAFFDRLIHKARFTGLFDRLDKFLNEKQKHRMKKFQETGCN</sequence>
<reference evidence="1 2" key="1">
    <citation type="submission" date="2017-09" db="EMBL/GenBank/DDBJ databases">
        <title>Depth-based differentiation of microbial function through sediment-hosted aquifers and enrichment of novel symbionts in the deep terrestrial subsurface.</title>
        <authorList>
            <person name="Probst A.J."/>
            <person name="Ladd B."/>
            <person name="Jarett J.K."/>
            <person name="Geller-Mcgrath D.E."/>
            <person name="Sieber C.M."/>
            <person name="Emerson J.B."/>
            <person name="Anantharaman K."/>
            <person name="Thomas B.C."/>
            <person name="Malmstrom R."/>
            <person name="Stieglmeier M."/>
            <person name="Klingl A."/>
            <person name="Woyke T."/>
            <person name="Ryan C.M."/>
            <person name="Banfield J.F."/>
        </authorList>
    </citation>
    <scope>NUCLEOTIDE SEQUENCE [LARGE SCALE GENOMIC DNA]</scope>
    <source>
        <strain evidence="1">CG10_big_fil_rev_8_21_14_0_10_37_15</strain>
    </source>
</reference>
<gene>
    <name evidence="1" type="ORF">COV30_01395</name>
</gene>
<organism evidence="1 2">
    <name type="scientific">Candidatus Yanofskybacteria bacterium CG10_big_fil_rev_8_21_14_0_10_37_15</name>
    <dbReference type="NCBI Taxonomy" id="1975097"/>
    <lineage>
        <taxon>Bacteria</taxon>
        <taxon>Candidatus Yanofskyibacteriota</taxon>
    </lineage>
</organism>
<evidence type="ECO:0000313" key="2">
    <source>
        <dbReference type="Proteomes" id="UP000230208"/>
    </source>
</evidence>
<evidence type="ECO:0008006" key="3">
    <source>
        <dbReference type="Google" id="ProtNLM"/>
    </source>
</evidence>
<proteinExistence type="predicted"/>
<comment type="caution">
    <text evidence="1">The sequence shown here is derived from an EMBL/GenBank/DDBJ whole genome shotgun (WGS) entry which is preliminary data.</text>
</comment>